<protein>
    <submittedName>
        <fullName evidence="1">Uncharacterized protein</fullName>
    </submittedName>
</protein>
<organism evidence="1 2">
    <name type="scientific">Thalassoglobus polymorphus</name>
    <dbReference type="NCBI Taxonomy" id="2527994"/>
    <lineage>
        <taxon>Bacteria</taxon>
        <taxon>Pseudomonadati</taxon>
        <taxon>Planctomycetota</taxon>
        <taxon>Planctomycetia</taxon>
        <taxon>Planctomycetales</taxon>
        <taxon>Planctomycetaceae</taxon>
        <taxon>Thalassoglobus</taxon>
    </lineage>
</organism>
<accession>A0A517QTR1</accession>
<dbReference type="AlphaFoldDB" id="A0A517QTR1"/>
<evidence type="ECO:0000313" key="2">
    <source>
        <dbReference type="Proteomes" id="UP000315724"/>
    </source>
</evidence>
<dbReference type="RefSeq" id="WP_145203656.1">
    <property type="nucleotide sequence ID" value="NZ_CP036267.1"/>
</dbReference>
<reference evidence="1 2" key="1">
    <citation type="submission" date="2019-02" db="EMBL/GenBank/DDBJ databases">
        <title>Deep-cultivation of Planctomycetes and their phenomic and genomic characterization uncovers novel biology.</title>
        <authorList>
            <person name="Wiegand S."/>
            <person name="Jogler M."/>
            <person name="Boedeker C."/>
            <person name="Pinto D."/>
            <person name="Vollmers J."/>
            <person name="Rivas-Marin E."/>
            <person name="Kohn T."/>
            <person name="Peeters S.H."/>
            <person name="Heuer A."/>
            <person name="Rast P."/>
            <person name="Oberbeckmann S."/>
            <person name="Bunk B."/>
            <person name="Jeske O."/>
            <person name="Meyerdierks A."/>
            <person name="Storesund J.E."/>
            <person name="Kallscheuer N."/>
            <person name="Luecker S."/>
            <person name="Lage O.M."/>
            <person name="Pohl T."/>
            <person name="Merkel B.J."/>
            <person name="Hornburger P."/>
            <person name="Mueller R.-W."/>
            <person name="Bruemmer F."/>
            <person name="Labrenz M."/>
            <person name="Spormann A.M."/>
            <person name="Op den Camp H."/>
            <person name="Overmann J."/>
            <person name="Amann R."/>
            <person name="Jetten M.S.M."/>
            <person name="Mascher T."/>
            <person name="Medema M.H."/>
            <person name="Devos D.P."/>
            <person name="Kaster A.-K."/>
            <person name="Ovreas L."/>
            <person name="Rohde M."/>
            <person name="Galperin M.Y."/>
            <person name="Jogler C."/>
        </authorList>
    </citation>
    <scope>NUCLEOTIDE SEQUENCE [LARGE SCALE GENOMIC DNA]</scope>
    <source>
        <strain evidence="1 2">Mal48</strain>
    </source>
</reference>
<name>A0A517QTR1_9PLAN</name>
<dbReference type="Proteomes" id="UP000315724">
    <property type="component" value="Chromosome"/>
</dbReference>
<proteinExistence type="predicted"/>
<keyword evidence="2" id="KW-1185">Reference proteome</keyword>
<gene>
    <name evidence="1" type="ORF">Mal48_42000</name>
</gene>
<sequence>MDHSARTHRTAQADWYEWTSTITTSGPIVTITHTQKPGITTGCKFEYIRTISVRQQAFTAPELNMGTT</sequence>
<dbReference type="KEGG" id="tpol:Mal48_42000"/>
<dbReference type="EMBL" id="CP036267">
    <property type="protein sequence ID" value="QDT34927.1"/>
    <property type="molecule type" value="Genomic_DNA"/>
</dbReference>
<evidence type="ECO:0000313" key="1">
    <source>
        <dbReference type="EMBL" id="QDT34927.1"/>
    </source>
</evidence>